<protein>
    <submittedName>
        <fullName evidence="1">Uncharacterized protein</fullName>
    </submittedName>
</protein>
<organism evidence="1">
    <name type="scientific">marine sediment metagenome</name>
    <dbReference type="NCBI Taxonomy" id="412755"/>
    <lineage>
        <taxon>unclassified sequences</taxon>
        <taxon>metagenomes</taxon>
        <taxon>ecological metagenomes</taxon>
    </lineage>
</organism>
<comment type="caution">
    <text evidence="1">The sequence shown here is derived from an EMBL/GenBank/DDBJ whole genome shotgun (WGS) entry which is preliminary data.</text>
</comment>
<proteinExistence type="predicted"/>
<dbReference type="EMBL" id="LAZR01065030">
    <property type="protein sequence ID" value="KKK56364.1"/>
    <property type="molecule type" value="Genomic_DNA"/>
</dbReference>
<name>A0A0F8YQI2_9ZZZZ</name>
<evidence type="ECO:0000313" key="1">
    <source>
        <dbReference type="EMBL" id="KKK56364.1"/>
    </source>
</evidence>
<feature type="non-terminal residue" evidence="1">
    <location>
        <position position="1"/>
    </location>
</feature>
<accession>A0A0F8YQI2</accession>
<gene>
    <name evidence="1" type="ORF">LCGC14_3065260</name>
</gene>
<sequence length="54" mass="6353">RKGGRMPRDAHMRLIAEPVKPKRSPVIQLQLTSEKYASWKQFLNAAYWNVELQD</sequence>
<dbReference type="AlphaFoldDB" id="A0A0F8YQI2"/>
<reference evidence="1" key="1">
    <citation type="journal article" date="2015" name="Nature">
        <title>Complex archaea that bridge the gap between prokaryotes and eukaryotes.</title>
        <authorList>
            <person name="Spang A."/>
            <person name="Saw J.H."/>
            <person name="Jorgensen S.L."/>
            <person name="Zaremba-Niedzwiedzka K."/>
            <person name="Martijn J."/>
            <person name="Lind A.E."/>
            <person name="van Eijk R."/>
            <person name="Schleper C."/>
            <person name="Guy L."/>
            <person name="Ettema T.J."/>
        </authorList>
    </citation>
    <scope>NUCLEOTIDE SEQUENCE</scope>
</reference>